<reference evidence="1" key="1">
    <citation type="submission" date="2023-03" db="EMBL/GenBank/DDBJ databases">
        <title>Massive genome expansion in bonnet fungi (Mycena s.s.) driven by repeated elements and novel gene families across ecological guilds.</title>
        <authorList>
            <consortium name="Lawrence Berkeley National Laboratory"/>
            <person name="Harder C.B."/>
            <person name="Miyauchi S."/>
            <person name="Viragh M."/>
            <person name="Kuo A."/>
            <person name="Thoen E."/>
            <person name="Andreopoulos B."/>
            <person name="Lu D."/>
            <person name="Skrede I."/>
            <person name="Drula E."/>
            <person name="Henrissat B."/>
            <person name="Morin E."/>
            <person name="Kohler A."/>
            <person name="Barry K."/>
            <person name="LaButti K."/>
            <person name="Morin E."/>
            <person name="Salamov A."/>
            <person name="Lipzen A."/>
            <person name="Mereny Z."/>
            <person name="Hegedus B."/>
            <person name="Baldrian P."/>
            <person name="Stursova M."/>
            <person name="Weitz H."/>
            <person name="Taylor A."/>
            <person name="Grigoriev I.V."/>
            <person name="Nagy L.G."/>
            <person name="Martin F."/>
            <person name="Kauserud H."/>
        </authorList>
    </citation>
    <scope>NUCLEOTIDE SEQUENCE</scope>
    <source>
        <strain evidence="1">9144</strain>
    </source>
</reference>
<feature type="non-terminal residue" evidence="1">
    <location>
        <position position="244"/>
    </location>
</feature>
<dbReference type="Proteomes" id="UP001219525">
    <property type="component" value="Unassembled WGS sequence"/>
</dbReference>
<accession>A0AAD6UY96</accession>
<sequence>MSIGTAAIHVRFFGGHGGSVKYHRDSITSIASILTRETSIDGQRVRGGGADGGDRARRLALQVRVFEGPSAKGASGGTRGRQRSQGDLVCRGAQKLNAEHAPALTTRNEDHALESYEGLLAKLKEEWRVETERLNNALVTQKEESGIGAAKARTEVDKVMQNQQEAQAVLLRDIEQGHNAELAKLKTEHKAALQAVNTELEKEKAVISAEPKSRAALDEERGDQASSCSFQCWHGFAAPPLRWL</sequence>
<proteinExistence type="predicted"/>
<evidence type="ECO:0000313" key="1">
    <source>
        <dbReference type="EMBL" id="KAJ7194688.1"/>
    </source>
</evidence>
<gene>
    <name evidence="1" type="ORF">GGX14DRAFT_678247</name>
</gene>
<keyword evidence="2" id="KW-1185">Reference proteome</keyword>
<dbReference type="EMBL" id="JARJCW010000096">
    <property type="protein sequence ID" value="KAJ7194688.1"/>
    <property type="molecule type" value="Genomic_DNA"/>
</dbReference>
<name>A0AAD6UY96_9AGAR</name>
<evidence type="ECO:0000313" key="2">
    <source>
        <dbReference type="Proteomes" id="UP001219525"/>
    </source>
</evidence>
<comment type="caution">
    <text evidence="1">The sequence shown here is derived from an EMBL/GenBank/DDBJ whole genome shotgun (WGS) entry which is preliminary data.</text>
</comment>
<organism evidence="1 2">
    <name type="scientific">Mycena pura</name>
    <dbReference type="NCBI Taxonomy" id="153505"/>
    <lineage>
        <taxon>Eukaryota</taxon>
        <taxon>Fungi</taxon>
        <taxon>Dikarya</taxon>
        <taxon>Basidiomycota</taxon>
        <taxon>Agaricomycotina</taxon>
        <taxon>Agaricomycetes</taxon>
        <taxon>Agaricomycetidae</taxon>
        <taxon>Agaricales</taxon>
        <taxon>Marasmiineae</taxon>
        <taxon>Mycenaceae</taxon>
        <taxon>Mycena</taxon>
    </lineage>
</organism>
<dbReference type="AlphaFoldDB" id="A0AAD6UY96"/>
<protein>
    <submittedName>
        <fullName evidence="1">Uncharacterized protein</fullName>
    </submittedName>
</protein>